<dbReference type="GO" id="GO:0005911">
    <property type="term" value="C:cell-cell junction"/>
    <property type="evidence" value="ECO:0007669"/>
    <property type="project" value="InterPro"/>
</dbReference>
<feature type="region of interest" description="Disordered" evidence="2">
    <location>
        <begin position="668"/>
        <end position="721"/>
    </location>
</feature>
<feature type="compositionally biased region" description="Basic residues" evidence="2">
    <location>
        <begin position="853"/>
        <end position="862"/>
    </location>
</feature>
<dbReference type="Proteomes" id="UP000037923">
    <property type="component" value="Unassembled WGS sequence"/>
</dbReference>
<name>A0A0N0DZD4_LEPPY</name>
<dbReference type="RefSeq" id="XP_015663501.1">
    <property type="nucleotide sequence ID" value="XM_015797981.1"/>
</dbReference>
<feature type="compositionally biased region" description="Low complexity" evidence="2">
    <location>
        <begin position="670"/>
        <end position="691"/>
    </location>
</feature>
<evidence type="ECO:0000313" key="4">
    <source>
        <dbReference type="EMBL" id="KPA85062.1"/>
    </source>
</evidence>
<sequence length="1004" mass="110001">MSSTDFFVAISGEPARAAPFGAACRFNSPDEQSVVKDVLNQSAERILLLAFVVDKSVGKALCRAMFTYFAECIDPSKNVYVQFNVSFVEEKTNSLIQYRCERLGDIDAVIEAEGGAHDCSSICATRVVPKETSFVFVEQRLTVMLCTASEYNSDKLMHVTENAAAMVGCQIGSVGFYIPRDVMCSPVNLEELAKEGELFRELVSRRTIGHEERVSSRVRLQDVRAWSLMINEKNHFSAVEPGPYLVSLNPQLVVGEKLAHYVMEELTYMVGDSGNASPVDFCVMPPVADGDALHRSVYSPHCRLRREGYAVYIKPECGMTYVNGKLIAEEQLLHHNDRIILGKQLAFRFVIVGTEVPKNPDSRILDWELCSKEFRRESERVIESGIRSALETNNNELRARCEELEGLLENARGNSWLMLTNPPPTYKGQCLWPFDLRKRHSAVTIGPQGDVALPFLTASATLKHAMDGLICKSGNATVAISNGARFNVGAYTFAMSIDERVAPGRTRKESTLDGGTSADAVLELQSSFFSLQWAIGALFDFVFPVKGRRVKREGDKYYAYRAPLYDTHLLEAPAVHTTDVVALNTQLTEAVRVMGAGLAKEMREMTAGSPPPSPSSSPSPSPSPRGDASAMAKAEDFLRSVAADTELTTAVMRQVHHEIGSILYERCNGQQQQQTSRQTQLSTSPKLPKSPKSVRARPKDRLHEASPLTPPSPPSAGNTEGRLLRLKGTCFMSSPKVLQRASNTVTLLSVSTNAKGLWEQHVQHVGTIGKSFSQTKGDDANLLTELLLLIVDAVLSTDYCLRHRLLKPREVESLEPKLALWQKWADKCVGAMEGQTPLSRSAWKHESAVQRKPTPHIHRSAAKRGGDAPTPTRNPADLDHTNGSRKTSLSRMANSYTSVPPRLTGDHNTSRSALSATYSGKTSQSLTSFGTLRKLSVSSATKAQSARGLHNTARRSSTTATPNSTNSTNNTTTKQRSPATGSSGVVAPALSARRKVEAATRKKK</sequence>
<feature type="compositionally biased region" description="Pro residues" evidence="2">
    <location>
        <begin position="609"/>
        <end position="623"/>
    </location>
</feature>
<feature type="compositionally biased region" description="Basic and acidic residues" evidence="2">
    <location>
        <begin position="994"/>
        <end position="1004"/>
    </location>
</feature>
<protein>
    <recommendedName>
        <fullName evidence="3">FHA domain-containing protein</fullName>
    </recommendedName>
</protein>
<evidence type="ECO:0000259" key="3">
    <source>
        <dbReference type="Pfam" id="PF00498"/>
    </source>
</evidence>
<feature type="domain" description="FHA" evidence="3">
    <location>
        <begin position="294"/>
        <end position="342"/>
    </location>
</feature>
<dbReference type="Pfam" id="PF00498">
    <property type="entry name" value="FHA"/>
    <property type="match status" value="1"/>
</dbReference>
<feature type="region of interest" description="Disordered" evidence="2">
    <location>
        <begin position="837"/>
        <end position="926"/>
    </location>
</feature>
<feature type="compositionally biased region" description="Low complexity" evidence="2">
    <location>
        <begin position="954"/>
        <end position="973"/>
    </location>
</feature>
<accession>A0A0N0DZD4</accession>
<feature type="compositionally biased region" description="Polar residues" evidence="2">
    <location>
        <begin position="884"/>
        <end position="898"/>
    </location>
</feature>
<feature type="region of interest" description="Disordered" evidence="2">
    <location>
        <begin position="603"/>
        <end position="631"/>
    </location>
</feature>
<comment type="caution">
    <text evidence="4">The sequence shown here is derived from an EMBL/GenBank/DDBJ whole genome shotgun (WGS) entry which is preliminary data.</text>
</comment>
<dbReference type="PANTHER" id="PTHR10398">
    <property type="entry name" value="AFADIN"/>
    <property type="match status" value="1"/>
</dbReference>
<dbReference type="InterPro" id="IPR000253">
    <property type="entry name" value="FHA_dom"/>
</dbReference>
<feature type="coiled-coil region" evidence="1">
    <location>
        <begin position="387"/>
        <end position="414"/>
    </location>
</feature>
<proteinExistence type="predicted"/>
<gene>
    <name evidence="4" type="ORF">ABB37_01479</name>
</gene>
<dbReference type="EMBL" id="LGTL01000002">
    <property type="protein sequence ID" value="KPA85062.1"/>
    <property type="molecule type" value="Genomic_DNA"/>
</dbReference>
<evidence type="ECO:0000256" key="2">
    <source>
        <dbReference type="SAM" id="MobiDB-lite"/>
    </source>
</evidence>
<dbReference type="OMA" id="LIQYRCE"/>
<reference evidence="4 5" key="1">
    <citation type="submission" date="2015-07" db="EMBL/GenBank/DDBJ databases">
        <title>High-quality genome of monoxenous trypanosomatid Leptomonas pyrrhocoris.</title>
        <authorList>
            <person name="Flegontov P."/>
            <person name="Butenko A."/>
            <person name="Firsov S."/>
            <person name="Vlcek C."/>
            <person name="Logacheva M.D."/>
            <person name="Field M."/>
            <person name="Filatov D."/>
            <person name="Flegontova O."/>
            <person name="Gerasimov E."/>
            <person name="Jackson A.P."/>
            <person name="Kelly S."/>
            <person name="Opperdoes F."/>
            <person name="O'Reilly A."/>
            <person name="Votypka J."/>
            <person name="Yurchenko V."/>
            <person name="Lukes J."/>
        </authorList>
    </citation>
    <scope>NUCLEOTIDE SEQUENCE [LARGE SCALE GENOMIC DNA]</scope>
    <source>
        <strain evidence="4">H10</strain>
    </source>
</reference>
<dbReference type="AlphaFoldDB" id="A0A0N0DZD4"/>
<feature type="compositionally biased region" description="Polar residues" evidence="2">
    <location>
        <begin position="974"/>
        <end position="983"/>
    </location>
</feature>
<feature type="region of interest" description="Disordered" evidence="2">
    <location>
        <begin position="939"/>
        <end position="1004"/>
    </location>
</feature>
<dbReference type="InterPro" id="IPR028842">
    <property type="entry name" value="Afadin"/>
</dbReference>
<dbReference type="GeneID" id="26901774"/>
<keyword evidence="5" id="KW-1185">Reference proteome</keyword>
<dbReference type="OrthoDB" id="276801at2759"/>
<feature type="compositionally biased region" description="Polar residues" evidence="2">
    <location>
        <begin position="910"/>
        <end position="926"/>
    </location>
</feature>
<dbReference type="SUPFAM" id="SSF49879">
    <property type="entry name" value="SMAD/FHA domain"/>
    <property type="match status" value="1"/>
</dbReference>
<organism evidence="4 5">
    <name type="scientific">Leptomonas pyrrhocoris</name>
    <name type="common">Firebug parasite</name>
    <dbReference type="NCBI Taxonomy" id="157538"/>
    <lineage>
        <taxon>Eukaryota</taxon>
        <taxon>Discoba</taxon>
        <taxon>Euglenozoa</taxon>
        <taxon>Kinetoplastea</taxon>
        <taxon>Metakinetoplastina</taxon>
        <taxon>Trypanosomatida</taxon>
        <taxon>Trypanosomatidae</taxon>
        <taxon>Leishmaniinae</taxon>
        <taxon>Leptomonas</taxon>
    </lineage>
</organism>
<dbReference type="InterPro" id="IPR008984">
    <property type="entry name" value="SMAD_FHA_dom_sf"/>
</dbReference>
<keyword evidence="1" id="KW-0175">Coiled coil</keyword>
<evidence type="ECO:0000313" key="5">
    <source>
        <dbReference type="Proteomes" id="UP000037923"/>
    </source>
</evidence>
<dbReference type="VEuPathDB" id="TriTrypDB:LpyrH10_02_4530"/>
<evidence type="ECO:0000256" key="1">
    <source>
        <dbReference type="SAM" id="Coils"/>
    </source>
</evidence>
<dbReference type="PANTHER" id="PTHR10398:SF2">
    <property type="entry name" value="AFADIN"/>
    <property type="match status" value="1"/>
</dbReference>
<dbReference type="Gene3D" id="2.60.200.20">
    <property type="match status" value="1"/>
</dbReference>